<dbReference type="PROSITE" id="PS00086">
    <property type="entry name" value="CYTOCHROME_P450"/>
    <property type="match status" value="1"/>
</dbReference>
<organism evidence="10 11">
    <name type="scientific">Aspergillus homomorphus (strain CBS 101889)</name>
    <dbReference type="NCBI Taxonomy" id="1450537"/>
    <lineage>
        <taxon>Eukaryota</taxon>
        <taxon>Fungi</taxon>
        <taxon>Dikarya</taxon>
        <taxon>Ascomycota</taxon>
        <taxon>Pezizomycotina</taxon>
        <taxon>Eurotiomycetes</taxon>
        <taxon>Eurotiomycetidae</taxon>
        <taxon>Eurotiales</taxon>
        <taxon>Aspergillaceae</taxon>
        <taxon>Aspergillus</taxon>
        <taxon>Aspergillus subgen. Circumdati</taxon>
    </lineage>
</organism>
<keyword evidence="6 8" id="KW-0408">Iron</keyword>
<proteinExistence type="inferred from homology"/>
<dbReference type="GeneID" id="37204624"/>
<dbReference type="Proteomes" id="UP000248961">
    <property type="component" value="Unassembled WGS sequence"/>
</dbReference>
<evidence type="ECO:0000256" key="8">
    <source>
        <dbReference type="PIRSR" id="PIRSR602403-1"/>
    </source>
</evidence>
<dbReference type="OrthoDB" id="1470350at2759"/>
<keyword evidence="5 9" id="KW-0560">Oxidoreductase</keyword>
<evidence type="ECO:0000256" key="2">
    <source>
        <dbReference type="ARBA" id="ARBA00010617"/>
    </source>
</evidence>
<dbReference type="STRING" id="1450537.A0A395IBL7"/>
<dbReference type="GO" id="GO:0005506">
    <property type="term" value="F:iron ion binding"/>
    <property type="evidence" value="ECO:0007669"/>
    <property type="project" value="InterPro"/>
</dbReference>
<dbReference type="InterPro" id="IPR036396">
    <property type="entry name" value="Cyt_P450_sf"/>
</dbReference>
<evidence type="ECO:0000256" key="3">
    <source>
        <dbReference type="ARBA" id="ARBA00022617"/>
    </source>
</evidence>
<name>A0A395IBL7_ASPHC</name>
<evidence type="ECO:0000256" key="5">
    <source>
        <dbReference type="ARBA" id="ARBA00023002"/>
    </source>
</evidence>
<dbReference type="PRINTS" id="PR00465">
    <property type="entry name" value="EP450IV"/>
</dbReference>
<dbReference type="PANTHER" id="PTHR24304:SF2">
    <property type="entry name" value="24-HYDROXYCHOLESTEROL 7-ALPHA-HYDROXYLASE"/>
    <property type="match status" value="1"/>
</dbReference>
<dbReference type="RefSeq" id="XP_025556776.1">
    <property type="nucleotide sequence ID" value="XM_025700335.1"/>
</dbReference>
<evidence type="ECO:0000256" key="9">
    <source>
        <dbReference type="RuleBase" id="RU000461"/>
    </source>
</evidence>
<evidence type="ECO:0000256" key="1">
    <source>
        <dbReference type="ARBA" id="ARBA00001971"/>
    </source>
</evidence>
<comment type="similarity">
    <text evidence="2 9">Belongs to the cytochrome P450 family.</text>
</comment>
<dbReference type="InterPro" id="IPR002403">
    <property type="entry name" value="Cyt_P450_E_grp-IV"/>
</dbReference>
<evidence type="ECO:0000313" key="10">
    <source>
        <dbReference type="EMBL" id="RAL17622.1"/>
    </source>
</evidence>
<dbReference type="GO" id="GO:0008395">
    <property type="term" value="F:steroid hydroxylase activity"/>
    <property type="evidence" value="ECO:0007669"/>
    <property type="project" value="TreeGrafter"/>
</dbReference>
<accession>A0A395IBL7</accession>
<evidence type="ECO:0000256" key="4">
    <source>
        <dbReference type="ARBA" id="ARBA00022723"/>
    </source>
</evidence>
<evidence type="ECO:0000256" key="7">
    <source>
        <dbReference type="ARBA" id="ARBA00023033"/>
    </source>
</evidence>
<dbReference type="Pfam" id="PF00067">
    <property type="entry name" value="p450"/>
    <property type="match status" value="1"/>
</dbReference>
<dbReference type="GO" id="GO:0020037">
    <property type="term" value="F:heme binding"/>
    <property type="evidence" value="ECO:0007669"/>
    <property type="project" value="InterPro"/>
</dbReference>
<keyword evidence="11" id="KW-1185">Reference proteome</keyword>
<feature type="binding site" description="axial binding residue" evidence="8">
    <location>
        <position position="172"/>
    </location>
    <ligand>
        <name>heme</name>
        <dbReference type="ChEBI" id="CHEBI:30413"/>
    </ligand>
    <ligandPart>
        <name>Fe</name>
        <dbReference type="ChEBI" id="CHEBI:18248"/>
    </ligandPart>
</feature>
<dbReference type="VEuPathDB" id="FungiDB:BO97DRAFT_474573"/>
<dbReference type="Gene3D" id="1.10.630.10">
    <property type="entry name" value="Cytochrome P450"/>
    <property type="match status" value="1"/>
</dbReference>
<dbReference type="SUPFAM" id="SSF48264">
    <property type="entry name" value="Cytochrome P450"/>
    <property type="match status" value="1"/>
</dbReference>
<protein>
    <submittedName>
        <fullName evidence="10">Cytochrome P450</fullName>
    </submittedName>
</protein>
<dbReference type="PANTHER" id="PTHR24304">
    <property type="entry name" value="CYTOCHROME P450 FAMILY 7"/>
    <property type="match status" value="1"/>
</dbReference>
<reference evidence="10 11" key="1">
    <citation type="submission" date="2018-02" db="EMBL/GenBank/DDBJ databases">
        <title>The genomes of Aspergillus section Nigri reveals drivers in fungal speciation.</title>
        <authorList>
            <consortium name="DOE Joint Genome Institute"/>
            <person name="Vesth T.C."/>
            <person name="Nybo J."/>
            <person name="Theobald S."/>
            <person name="Brandl J."/>
            <person name="Frisvad J.C."/>
            <person name="Nielsen K.F."/>
            <person name="Lyhne E.K."/>
            <person name="Kogle M.E."/>
            <person name="Kuo A."/>
            <person name="Riley R."/>
            <person name="Clum A."/>
            <person name="Nolan M."/>
            <person name="Lipzen A."/>
            <person name="Salamov A."/>
            <person name="Henrissat B."/>
            <person name="Wiebenga A."/>
            <person name="De vries R.P."/>
            <person name="Grigoriev I.V."/>
            <person name="Mortensen U.H."/>
            <person name="Andersen M.R."/>
            <person name="Baker S.E."/>
        </authorList>
    </citation>
    <scope>NUCLEOTIDE SEQUENCE [LARGE SCALE GENOMIC DNA]</scope>
    <source>
        <strain evidence="10 11">CBS 101889</strain>
    </source>
</reference>
<dbReference type="AlphaFoldDB" id="A0A395IBL7"/>
<sequence>MEDEMRALGIGDDDIAMMMVTIYWGINTNTRQAAFWLLTYILQYGPHYIDLIREETAPASPSGPKTSIQDPNLAHLHDNCPLLNAMWNETIRLSAYSASVRFLSADTVIGTKILRKGNRLMIPYRPLHFDASIFGVEYPVTEFHLKRFMVKHGQTLTYSDNWRPFGGGSTMCPGRHVAKRFVMLFVSILLHRFDIEAVTKNVPAADEGKPVLGLMSVKEGEDLLVKVWPRS</sequence>
<comment type="cofactor">
    <cofactor evidence="1 8">
        <name>heme</name>
        <dbReference type="ChEBI" id="CHEBI:30413"/>
    </cofactor>
</comment>
<dbReference type="InterPro" id="IPR017972">
    <property type="entry name" value="Cyt_P450_CS"/>
</dbReference>
<gene>
    <name evidence="10" type="ORF">BO97DRAFT_474573</name>
</gene>
<evidence type="ECO:0000313" key="11">
    <source>
        <dbReference type="Proteomes" id="UP000248961"/>
    </source>
</evidence>
<dbReference type="EMBL" id="KZ824267">
    <property type="protein sequence ID" value="RAL17622.1"/>
    <property type="molecule type" value="Genomic_DNA"/>
</dbReference>
<keyword evidence="3 8" id="KW-0349">Heme</keyword>
<dbReference type="InterPro" id="IPR050529">
    <property type="entry name" value="CYP450_sterol_14alpha_dmase"/>
</dbReference>
<keyword evidence="4 8" id="KW-0479">Metal-binding</keyword>
<evidence type="ECO:0000256" key="6">
    <source>
        <dbReference type="ARBA" id="ARBA00023004"/>
    </source>
</evidence>
<dbReference type="InterPro" id="IPR001128">
    <property type="entry name" value="Cyt_P450"/>
</dbReference>
<keyword evidence="7 9" id="KW-0503">Monooxygenase</keyword>
<dbReference type="GO" id="GO:0016705">
    <property type="term" value="F:oxidoreductase activity, acting on paired donors, with incorporation or reduction of molecular oxygen"/>
    <property type="evidence" value="ECO:0007669"/>
    <property type="project" value="InterPro"/>
</dbReference>